<dbReference type="EMBL" id="GBRH01170501">
    <property type="protein sequence ID" value="JAE27395.1"/>
    <property type="molecule type" value="Transcribed_RNA"/>
</dbReference>
<reference evidence="2" key="1">
    <citation type="submission" date="2014-09" db="EMBL/GenBank/DDBJ databases">
        <authorList>
            <person name="Magalhaes I.L.F."/>
            <person name="Oliveira U."/>
            <person name="Santos F.R."/>
            <person name="Vidigal T.H.D.A."/>
            <person name="Brescovit A.D."/>
            <person name="Santos A.J."/>
        </authorList>
    </citation>
    <scope>NUCLEOTIDE SEQUENCE</scope>
    <source>
        <tissue evidence="2">Shoot tissue taken approximately 20 cm above the soil surface</tissue>
    </source>
</reference>
<sequence length="37" mass="4315">MSRLLQQLRTPTIREPPQPTITQLDHSFCTVMFTITI</sequence>
<proteinExistence type="predicted"/>
<dbReference type="AlphaFoldDB" id="A0A0A9GQG0"/>
<evidence type="ECO:0000256" key="1">
    <source>
        <dbReference type="SAM" id="MobiDB-lite"/>
    </source>
</evidence>
<reference evidence="2" key="2">
    <citation type="journal article" date="2015" name="Data Brief">
        <title>Shoot transcriptome of the giant reed, Arundo donax.</title>
        <authorList>
            <person name="Barrero R.A."/>
            <person name="Guerrero F.D."/>
            <person name="Moolhuijzen P."/>
            <person name="Goolsby J.A."/>
            <person name="Tidwell J."/>
            <person name="Bellgard S.E."/>
            <person name="Bellgard M.I."/>
        </authorList>
    </citation>
    <scope>NUCLEOTIDE SEQUENCE</scope>
    <source>
        <tissue evidence="2">Shoot tissue taken approximately 20 cm above the soil surface</tissue>
    </source>
</reference>
<feature type="compositionally biased region" description="Polar residues" evidence="1">
    <location>
        <begin position="1"/>
        <end position="10"/>
    </location>
</feature>
<feature type="region of interest" description="Disordered" evidence="1">
    <location>
        <begin position="1"/>
        <end position="20"/>
    </location>
</feature>
<accession>A0A0A9GQG0</accession>
<evidence type="ECO:0000313" key="2">
    <source>
        <dbReference type="EMBL" id="JAE27395.1"/>
    </source>
</evidence>
<name>A0A0A9GQG0_ARUDO</name>
<organism evidence="2">
    <name type="scientific">Arundo donax</name>
    <name type="common">Giant reed</name>
    <name type="synonym">Donax arundinaceus</name>
    <dbReference type="NCBI Taxonomy" id="35708"/>
    <lineage>
        <taxon>Eukaryota</taxon>
        <taxon>Viridiplantae</taxon>
        <taxon>Streptophyta</taxon>
        <taxon>Embryophyta</taxon>
        <taxon>Tracheophyta</taxon>
        <taxon>Spermatophyta</taxon>
        <taxon>Magnoliopsida</taxon>
        <taxon>Liliopsida</taxon>
        <taxon>Poales</taxon>
        <taxon>Poaceae</taxon>
        <taxon>PACMAD clade</taxon>
        <taxon>Arundinoideae</taxon>
        <taxon>Arundineae</taxon>
        <taxon>Arundo</taxon>
    </lineage>
</organism>
<protein>
    <submittedName>
        <fullName evidence="2">Uncharacterized protein</fullName>
    </submittedName>
</protein>